<dbReference type="Gene3D" id="1.10.260.40">
    <property type="entry name" value="lambda repressor-like DNA-binding domains"/>
    <property type="match status" value="1"/>
</dbReference>
<protein>
    <submittedName>
        <fullName evidence="5">LacI family DNA-binding transcriptional regulator</fullName>
    </submittedName>
</protein>
<comment type="caution">
    <text evidence="5">The sequence shown here is derived from an EMBL/GenBank/DDBJ whole genome shotgun (WGS) entry which is preliminary data.</text>
</comment>
<dbReference type="Proteomes" id="UP001589748">
    <property type="component" value="Unassembled WGS sequence"/>
</dbReference>
<dbReference type="Gene3D" id="3.40.50.2300">
    <property type="match status" value="2"/>
</dbReference>
<dbReference type="InterPro" id="IPR025997">
    <property type="entry name" value="SBP_2_dom"/>
</dbReference>
<keyword evidence="1" id="KW-0805">Transcription regulation</keyword>
<evidence type="ECO:0000259" key="4">
    <source>
        <dbReference type="PROSITE" id="PS50932"/>
    </source>
</evidence>
<keyword evidence="2 5" id="KW-0238">DNA-binding</keyword>
<evidence type="ECO:0000256" key="3">
    <source>
        <dbReference type="ARBA" id="ARBA00023163"/>
    </source>
</evidence>
<sequence length="348" mass="37249">MAHPYRIREIAAQAGLSEATVDRVLHARGGVRASTVAEVQQAVADLDRQRTQLRLNGRTFMVDLVMQAPARFSAAVRGALEAELPSLRPAVLRSRFHLHEQGEVAALVADLDRIVRTGSHGVVLKAPDVPAVDAAVRRVVAAGIPVVTFVTDLPGTPRAAYVGVDNRAAGSTAAYLLTRWLGPTSGPSEPAVLVVRGSASFRGEDDREIGFRGVLRRLAPGCRVLDVVDDDGPVELVRRVRDALEADPGVRGVYSMYAGAGGNAAVLDAFDRAGRDCAVFLAHDLDGENSPLLQQGRISAVLHHDLRTDVRRAAHVLLQARRALPGPISARPSDIQVVTPWNMPSATW</sequence>
<keyword evidence="3" id="KW-0804">Transcription</keyword>
<evidence type="ECO:0000313" key="6">
    <source>
        <dbReference type="Proteomes" id="UP001589748"/>
    </source>
</evidence>
<dbReference type="PANTHER" id="PTHR30146:SF152">
    <property type="entry name" value="TRANSCRIPTIONAL REGULATORY PROTEIN"/>
    <property type="match status" value="1"/>
</dbReference>
<dbReference type="SUPFAM" id="SSF53822">
    <property type="entry name" value="Periplasmic binding protein-like I"/>
    <property type="match status" value="1"/>
</dbReference>
<organism evidence="5 6">
    <name type="scientific">Kineococcus gynurae</name>
    <dbReference type="NCBI Taxonomy" id="452979"/>
    <lineage>
        <taxon>Bacteria</taxon>
        <taxon>Bacillati</taxon>
        <taxon>Actinomycetota</taxon>
        <taxon>Actinomycetes</taxon>
        <taxon>Kineosporiales</taxon>
        <taxon>Kineosporiaceae</taxon>
        <taxon>Kineococcus</taxon>
    </lineage>
</organism>
<name>A0ABV5LNZ9_9ACTN</name>
<evidence type="ECO:0000256" key="2">
    <source>
        <dbReference type="ARBA" id="ARBA00023125"/>
    </source>
</evidence>
<dbReference type="Pfam" id="PF13407">
    <property type="entry name" value="Peripla_BP_4"/>
    <property type="match status" value="1"/>
</dbReference>
<feature type="domain" description="HTH lacI-type" evidence="4">
    <location>
        <begin position="5"/>
        <end position="57"/>
    </location>
</feature>
<dbReference type="EMBL" id="JBHMDM010000001">
    <property type="protein sequence ID" value="MFB9375816.1"/>
    <property type="molecule type" value="Genomic_DNA"/>
</dbReference>
<reference evidence="5 6" key="1">
    <citation type="submission" date="2024-09" db="EMBL/GenBank/DDBJ databases">
        <authorList>
            <person name="Sun Q."/>
            <person name="Mori K."/>
        </authorList>
    </citation>
    <scope>NUCLEOTIDE SEQUENCE [LARGE SCALE GENOMIC DNA]</scope>
    <source>
        <strain evidence="5 6">TISTR 1856</strain>
    </source>
</reference>
<dbReference type="Pfam" id="PF00356">
    <property type="entry name" value="LacI"/>
    <property type="match status" value="1"/>
</dbReference>
<accession>A0ABV5LNZ9</accession>
<dbReference type="PROSITE" id="PS50932">
    <property type="entry name" value="HTH_LACI_2"/>
    <property type="match status" value="1"/>
</dbReference>
<dbReference type="SUPFAM" id="SSF47413">
    <property type="entry name" value="lambda repressor-like DNA-binding domains"/>
    <property type="match status" value="1"/>
</dbReference>
<evidence type="ECO:0000256" key="1">
    <source>
        <dbReference type="ARBA" id="ARBA00023015"/>
    </source>
</evidence>
<dbReference type="InterPro" id="IPR000843">
    <property type="entry name" value="HTH_LacI"/>
</dbReference>
<dbReference type="InterPro" id="IPR028082">
    <property type="entry name" value="Peripla_BP_I"/>
</dbReference>
<gene>
    <name evidence="5" type="ORF">ACFFVI_02435</name>
</gene>
<dbReference type="SMART" id="SM00354">
    <property type="entry name" value="HTH_LACI"/>
    <property type="match status" value="1"/>
</dbReference>
<dbReference type="CDD" id="cd01392">
    <property type="entry name" value="HTH_LacI"/>
    <property type="match status" value="1"/>
</dbReference>
<dbReference type="RefSeq" id="WP_380139864.1">
    <property type="nucleotide sequence ID" value="NZ_JBHLUI010000012.1"/>
</dbReference>
<keyword evidence="6" id="KW-1185">Reference proteome</keyword>
<proteinExistence type="predicted"/>
<dbReference type="GO" id="GO:0003677">
    <property type="term" value="F:DNA binding"/>
    <property type="evidence" value="ECO:0007669"/>
    <property type="project" value="UniProtKB-KW"/>
</dbReference>
<dbReference type="PANTHER" id="PTHR30146">
    <property type="entry name" value="LACI-RELATED TRANSCRIPTIONAL REPRESSOR"/>
    <property type="match status" value="1"/>
</dbReference>
<dbReference type="CDD" id="cd06307">
    <property type="entry name" value="PBP1_sugar_binding"/>
    <property type="match status" value="1"/>
</dbReference>
<dbReference type="InterPro" id="IPR010982">
    <property type="entry name" value="Lambda_DNA-bd_dom_sf"/>
</dbReference>
<evidence type="ECO:0000313" key="5">
    <source>
        <dbReference type="EMBL" id="MFB9375816.1"/>
    </source>
</evidence>